<evidence type="ECO:0000256" key="2">
    <source>
        <dbReference type="ARBA" id="ARBA00022448"/>
    </source>
</evidence>
<sequence length="291" mass="30632">MSDLMERPGARVAAAGSMEAQAKAARPGRTPLLFAMRDPLLGLLGVGLLLLGWWAVTRGDLVASSSLPPPMDVARGVVHLVGDGGYRAEILDTVRAWVLAMVLGVAIAVPLGLVAGAVAAMRKPSLAVVHACRAVPLVALIPVAVLVLGLGTNMKVALTVSSISWLILLNTIYGVSSTEPQLLTVAKSLQWSKVTVLRRVVLPSALPMIATGIRVAGSVALIVILSVEIVAAGSGLGHLIIKFQADIPTHPDYAYAGIVITGVLGFIQYTGFMVLERRFVPWSHANRRQRP</sequence>
<evidence type="ECO:0000259" key="8">
    <source>
        <dbReference type="PROSITE" id="PS50928"/>
    </source>
</evidence>
<reference evidence="9 10" key="1">
    <citation type="submission" date="2020-08" db="EMBL/GenBank/DDBJ databases">
        <title>Sequencing the genomes of 1000 actinobacteria strains.</title>
        <authorList>
            <person name="Klenk H.-P."/>
        </authorList>
    </citation>
    <scope>NUCLEOTIDE SEQUENCE [LARGE SCALE GENOMIC DNA]</scope>
    <source>
        <strain evidence="9 10">DSM 105498</strain>
    </source>
</reference>
<feature type="transmembrane region" description="Helical" evidence="7">
    <location>
        <begin position="96"/>
        <end position="119"/>
    </location>
</feature>
<organism evidence="9 10">
    <name type="scientific">Nocardioides soli</name>
    <dbReference type="NCBI Taxonomy" id="1036020"/>
    <lineage>
        <taxon>Bacteria</taxon>
        <taxon>Bacillati</taxon>
        <taxon>Actinomycetota</taxon>
        <taxon>Actinomycetes</taxon>
        <taxon>Propionibacteriales</taxon>
        <taxon>Nocardioidaceae</taxon>
        <taxon>Nocardioides</taxon>
    </lineage>
</organism>
<dbReference type="InterPro" id="IPR000515">
    <property type="entry name" value="MetI-like"/>
</dbReference>
<dbReference type="EMBL" id="JACHWR010000001">
    <property type="protein sequence ID" value="MBB3040726.1"/>
    <property type="molecule type" value="Genomic_DNA"/>
</dbReference>
<dbReference type="Proteomes" id="UP000589626">
    <property type="component" value="Unassembled WGS sequence"/>
</dbReference>
<evidence type="ECO:0000256" key="7">
    <source>
        <dbReference type="RuleBase" id="RU363032"/>
    </source>
</evidence>
<dbReference type="RefSeq" id="WP_183590723.1">
    <property type="nucleotide sequence ID" value="NZ_JACHWR010000001.1"/>
</dbReference>
<evidence type="ECO:0000256" key="4">
    <source>
        <dbReference type="ARBA" id="ARBA00022692"/>
    </source>
</evidence>
<gene>
    <name evidence="9" type="ORF">FHU40_000527</name>
</gene>
<keyword evidence="3" id="KW-1003">Cell membrane</keyword>
<proteinExistence type="inferred from homology"/>
<dbReference type="InterPro" id="IPR035906">
    <property type="entry name" value="MetI-like_sf"/>
</dbReference>
<feature type="transmembrane region" description="Helical" evidence="7">
    <location>
        <begin position="39"/>
        <end position="56"/>
    </location>
</feature>
<dbReference type="Pfam" id="PF00528">
    <property type="entry name" value="BPD_transp_1"/>
    <property type="match status" value="1"/>
</dbReference>
<comment type="subcellular location">
    <subcellularLocation>
        <location evidence="1 7">Cell membrane</location>
        <topology evidence="1 7">Multi-pass membrane protein</topology>
    </subcellularLocation>
</comment>
<comment type="caution">
    <text evidence="9">The sequence shown here is derived from an EMBL/GenBank/DDBJ whole genome shotgun (WGS) entry which is preliminary data.</text>
</comment>
<evidence type="ECO:0000256" key="1">
    <source>
        <dbReference type="ARBA" id="ARBA00004651"/>
    </source>
</evidence>
<feature type="transmembrane region" description="Helical" evidence="7">
    <location>
        <begin position="156"/>
        <end position="175"/>
    </location>
</feature>
<feature type="transmembrane region" description="Helical" evidence="7">
    <location>
        <begin position="253"/>
        <end position="275"/>
    </location>
</feature>
<dbReference type="AlphaFoldDB" id="A0A7W4Z0F6"/>
<feature type="transmembrane region" description="Helical" evidence="7">
    <location>
        <begin position="219"/>
        <end position="241"/>
    </location>
</feature>
<keyword evidence="6 7" id="KW-0472">Membrane</keyword>
<dbReference type="PANTHER" id="PTHR30151">
    <property type="entry name" value="ALKANE SULFONATE ABC TRANSPORTER-RELATED, MEMBRANE SUBUNIT"/>
    <property type="match status" value="1"/>
</dbReference>
<feature type="transmembrane region" description="Helical" evidence="7">
    <location>
        <begin position="131"/>
        <end position="150"/>
    </location>
</feature>
<name>A0A7W4Z0F6_9ACTN</name>
<keyword evidence="5 7" id="KW-1133">Transmembrane helix</keyword>
<keyword evidence="4 7" id="KW-0812">Transmembrane</keyword>
<evidence type="ECO:0000313" key="9">
    <source>
        <dbReference type="EMBL" id="MBB3040726.1"/>
    </source>
</evidence>
<dbReference type="PANTHER" id="PTHR30151:SF0">
    <property type="entry name" value="ABC TRANSPORTER PERMEASE PROTEIN MJ0413-RELATED"/>
    <property type="match status" value="1"/>
</dbReference>
<protein>
    <submittedName>
        <fullName evidence="9">NitT/TauT family transport system permease protein</fullName>
    </submittedName>
</protein>
<dbReference type="Gene3D" id="1.10.3720.10">
    <property type="entry name" value="MetI-like"/>
    <property type="match status" value="1"/>
</dbReference>
<dbReference type="CDD" id="cd06261">
    <property type="entry name" value="TM_PBP2"/>
    <property type="match status" value="1"/>
</dbReference>
<dbReference type="GO" id="GO:0005886">
    <property type="term" value="C:plasma membrane"/>
    <property type="evidence" value="ECO:0007669"/>
    <property type="project" value="UniProtKB-SubCell"/>
</dbReference>
<keyword evidence="2 7" id="KW-0813">Transport</keyword>
<keyword evidence="10" id="KW-1185">Reference proteome</keyword>
<dbReference type="SUPFAM" id="SSF161098">
    <property type="entry name" value="MetI-like"/>
    <property type="match status" value="1"/>
</dbReference>
<comment type="similarity">
    <text evidence="7">Belongs to the binding-protein-dependent transport system permease family.</text>
</comment>
<evidence type="ECO:0000256" key="3">
    <source>
        <dbReference type="ARBA" id="ARBA00022475"/>
    </source>
</evidence>
<evidence type="ECO:0000256" key="5">
    <source>
        <dbReference type="ARBA" id="ARBA00022989"/>
    </source>
</evidence>
<evidence type="ECO:0000256" key="6">
    <source>
        <dbReference type="ARBA" id="ARBA00023136"/>
    </source>
</evidence>
<dbReference type="GO" id="GO:0055085">
    <property type="term" value="P:transmembrane transport"/>
    <property type="evidence" value="ECO:0007669"/>
    <property type="project" value="InterPro"/>
</dbReference>
<dbReference type="PROSITE" id="PS50928">
    <property type="entry name" value="ABC_TM1"/>
    <property type="match status" value="1"/>
</dbReference>
<evidence type="ECO:0000313" key="10">
    <source>
        <dbReference type="Proteomes" id="UP000589626"/>
    </source>
</evidence>
<accession>A0A7W4Z0F6</accession>
<feature type="domain" description="ABC transmembrane type-1" evidence="8">
    <location>
        <begin position="90"/>
        <end position="276"/>
    </location>
</feature>